<comment type="pathway">
    <text evidence="2">Purine metabolism; urate degradation; (S)-allantoin from urate: step 3/3.</text>
</comment>
<evidence type="ECO:0000256" key="5">
    <source>
        <dbReference type="ARBA" id="ARBA00022793"/>
    </source>
</evidence>
<evidence type="ECO:0000313" key="8">
    <source>
        <dbReference type="EMBL" id="MFC5471969.1"/>
    </source>
</evidence>
<evidence type="ECO:0000256" key="3">
    <source>
        <dbReference type="ARBA" id="ARBA00012257"/>
    </source>
</evidence>
<gene>
    <name evidence="8" type="primary">uraD</name>
    <name evidence="8" type="ORF">ACFPPD_25140</name>
</gene>
<evidence type="ECO:0000259" key="7">
    <source>
        <dbReference type="Pfam" id="PF09349"/>
    </source>
</evidence>
<keyword evidence="4" id="KW-0659">Purine metabolism</keyword>
<evidence type="ECO:0000256" key="6">
    <source>
        <dbReference type="ARBA" id="ARBA00023239"/>
    </source>
</evidence>
<evidence type="ECO:0000256" key="4">
    <source>
        <dbReference type="ARBA" id="ARBA00022631"/>
    </source>
</evidence>
<feature type="domain" description="Oxo-4-hydroxy-4-carboxy-5-ureidoimidazoline decarboxylase" evidence="7">
    <location>
        <begin position="14"/>
        <end position="166"/>
    </location>
</feature>
<dbReference type="GO" id="GO:0051997">
    <property type="term" value="F:2-oxo-4-hydroxy-4-carboxy-5-ureidoimidazoline decarboxylase activity"/>
    <property type="evidence" value="ECO:0007669"/>
    <property type="project" value="UniProtKB-EC"/>
</dbReference>
<organism evidence="8 9">
    <name type="scientific">Cohnella suwonensis</name>
    <dbReference type="NCBI Taxonomy" id="696072"/>
    <lineage>
        <taxon>Bacteria</taxon>
        <taxon>Bacillati</taxon>
        <taxon>Bacillota</taxon>
        <taxon>Bacilli</taxon>
        <taxon>Bacillales</taxon>
        <taxon>Paenibacillaceae</taxon>
        <taxon>Cohnella</taxon>
    </lineage>
</organism>
<keyword evidence="9" id="KW-1185">Reference proteome</keyword>
<evidence type="ECO:0000256" key="2">
    <source>
        <dbReference type="ARBA" id="ARBA00004754"/>
    </source>
</evidence>
<accession>A0ABW0M2E4</accession>
<proteinExistence type="predicted"/>
<dbReference type="NCBIfam" id="TIGR03164">
    <property type="entry name" value="UHCUDC"/>
    <property type="match status" value="1"/>
</dbReference>
<dbReference type="Gene3D" id="1.10.3330.10">
    <property type="entry name" value="Oxo-4-hydroxy-4-carboxy-5-ureidoimidazoline decarboxylase"/>
    <property type="match status" value="1"/>
</dbReference>
<dbReference type="PANTHER" id="PTHR43466:SF1">
    <property type="entry name" value="2-OXO-4-HYDROXY-4-CARBOXY-5-UREIDOIMIDAZOLINE DECARBOXYLASE-RELATED"/>
    <property type="match status" value="1"/>
</dbReference>
<dbReference type="RefSeq" id="WP_378083782.1">
    <property type="nucleotide sequence ID" value="NZ_JBHSMH010000113.1"/>
</dbReference>
<comment type="catalytic activity">
    <reaction evidence="1">
        <text>5-hydroxy-2-oxo-4-ureido-2,5-dihydro-1H-imidazole-5-carboxylate + H(+) = (S)-allantoin + CO2</text>
        <dbReference type="Rhea" id="RHEA:26301"/>
        <dbReference type="ChEBI" id="CHEBI:15378"/>
        <dbReference type="ChEBI" id="CHEBI:15678"/>
        <dbReference type="ChEBI" id="CHEBI:16526"/>
        <dbReference type="ChEBI" id="CHEBI:58639"/>
        <dbReference type="EC" id="4.1.1.97"/>
    </reaction>
</comment>
<dbReference type="Proteomes" id="UP001596105">
    <property type="component" value="Unassembled WGS sequence"/>
</dbReference>
<dbReference type="SUPFAM" id="SSF158694">
    <property type="entry name" value="UraD-Like"/>
    <property type="match status" value="1"/>
</dbReference>
<dbReference type="InterPro" id="IPR036778">
    <property type="entry name" value="OHCU_decarboxylase_sf"/>
</dbReference>
<evidence type="ECO:0000313" key="9">
    <source>
        <dbReference type="Proteomes" id="UP001596105"/>
    </source>
</evidence>
<protein>
    <recommendedName>
        <fullName evidence="3">2-oxo-4-hydroxy-4-carboxy-5-ureidoimidazoline decarboxylase</fullName>
        <ecNumber evidence="3">4.1.1.97</ecNumber>
    </recommendedName>
</protein>
<comment type="caution">
    <text evidence="8">The sequence shown here is derived from an EMBL/GenBank/DDBJ whole genome shotgun (WGS) entry which is preliminary data.</text>
</comment>
<reference evidence="9" key="1">
    <citation type="journal article" date="2019" name="Int. J. Syst. Evol. Microbiol.">
        <title>The Global Catalogue of Microorganisms (GCM) 10K type strain sequencing project: providing services to taxonomists for standard genome sequencing and annotation.</title>
        <authorList>
            <consortium name="The Broad Institute Genomics Platform"/>
            <consortium name="The Broad Institute Genome Sequencing Center for Infectious Disease"/>
            <person name="Wu L."/>
            <person name="Ma J."/>
        </authorList>
    </citation>
    <scope>NUCLEOTIDE SEQUENCE [LARGE SCALE GENOMIC DNA]</scope>
    <source>
        <strain evidence="9">CCUG 57113</strain>
    </source>
</reference>
<dbReference type="Pfam" id="PF09349">
    <property type="entry name" value="OHCU_decarbox"/>
    <property type="match status" value="1"/>
</dbReference>
<dbReference type="EMBL" id="JBHSMH010000113">
    <property type="protein sequence ID" value="MFC5471969.1"/>
    <property type="molecule type" value="Genomic_DNA"/>
</dbReference>
<dbReference type="EC" id="4.1.1.97" evidence="3"/>
<name>A0ABW0M2E4_9BACL</name>
<keyword evidence="6 8" id="KW-0456">Lyase</keyword>
<evidence type="ECO:0000256" key="1">
    <source>
        <dbReference type="ARBA" id="ARBA00001163"/>
    </source>
</evidence>
<dbReference type="InterPro" id="IPR018020">
    <property type="entry name" value="OHCU_decarboxylase"/>
</dbReference>
<dbReference type="InterPro" id="IPR017580">
    <property type="entry name" value="OHCU_decarboxylase-1"/>
</dbReference>
<sequence length="171" mass="19327">MKTKSGIPMLVVSKMSKEQFTEVLGGVFEHAPWVAGQAWECRPFKTRKQLHDKMMDIVRSAPEEEITALFRGHPDLATRLEVMTAYSVAEQQGAGLSQLTQEEYDKFAAFNREYTGKFGFPFIMAVKGKGKNEILVAMKIRVEHTVEEEREIALGEIAKIAAFRMEDLLEG</sequence>
<dbReference type="PANTHER" id="PTHR43466">
    <property type="entry name" value="2-OXO-4-HYDROXY-4-CARBOXY-5-UREIDOIMIDAZOLINE DECARBOXYLASE-RELATED"/>
    <property type="match status" value="1"/>
</dbReference>
<keyword evidence="5" id="KW-0210">Decarboxylase</keyword>